<comment type="cofactor">
    <cofactor evidence="8">
        <name>Mg(2+)</name>
        <dbReference type="ChEBI" id="CHEBI:18420"/>
    </cofactor>
</comment>
<keyword evidence="1 8" id="KW-0963">Cytoplasm</keyword>
<dbReference type="SUPFAM" id="SSF53448">
    <property type="entry name" value="Nucleotide-diphospho-sugar transferases"/>
    <property type="match status" value="1"/>
</dbReference>
<evidence type="ECO:0000256" key="8">
    <source>
        <dbReference type="HAMAP-Rule" id="MF_00316"/>
    </source>
</evidence>
<dbReference type="OrthoDB" id="28434at2157"/>
<evidence type="ECO:0000256" key="5">
    <source>
        <dbReference type="ARBA" id="ARBA00022842"/>
    </source>
</evidence>
<comment type="subcellular location">
    <subcellularLocation>
        <location evidence="8">Cytoplasm</location>
    </subcellularLocation>
</comment>
<dbReference type="Pfam" id="PF12804">
    <property type="entry name" value="NTP_transf_3"/>
    <property type="match status" value="1"/>
</dbReference>
<reference evidence="10 11" key="1">
    <citation type="submission" date="2019-11" db="EMBL/GenBank/DDBJ databases">
        <title>Whole genome sequence of Haloferax sp. MBLA0078.</title>
        <authorList>
            <person name="Seo M.-J."/>
            <person name="Cho E.-S."/>
        </authorList>
    </citation>
    <scope>NUCLEOTIDE SEQUENCE [LARGE SCALE GENOMIC DNA]</scope>
    <source>
        <strain evidence="10 11">MBLA0078</strain>
    </source>
</reference>
<proteinExistence type="inferred from homology"/>
<feature type="binding site" evidence="8">
    <location>
        <position position="73"/>
    </location>
    <ligand>
        <name>GTP</name>
        <dbReference type="ChEBI" id="CHEBI:37565"/>
    </ligand>
</feature>
<evidence type="ECO:0000256" key="4">
    <source>
        <dbReference type="ARBA" id="ARBA00022741"/>
    </source>
</evidence>
<keyword evidence="5 8" id="KW-0460">Magnesium</keyword>
<evidence type="ECO:0000313" key="11">
    <source>
        <dbReference type="Proteomes" id="UP000443423"/>
    </source>
</evidence>
<sequence>MTRVAGIILAGGRSQRFGAADKALASLDGVPLVRRTAERVRMATAELVVNCREEQAADLNEACAGLDPTMAIDSAPDTGPLGGIRTGLDATDAPLAVVVACDMPFVDPSLVEFLAAEAERRAADAVIPRLEDGWFQTTQAVYRTETVSAAAEVVLEDGGGRILDALDSLDVHTVGPAELKRFDASTFENINTKEELDAATAKIRAQRSGGE</sequence>
<keyword evidence="4 8" id="KW-0547">Nucleotide-binding</keyword>
<dbReference type="InterPro" id="IPR013482">
    <property type="entry name" value="Molybde_CF_guanTrfase"/>
</dbReference>
<evidence type="ECO:0000313" key="10">
    <source>
        <dbReference type="EMBL" id="MRW95858.1"/>
    </source>
</evidence>
<keyword evidence="3 8" id="KW-0479">Metal-binding</keyword>
<accession>A0A6A8G5H6</accession>
<evidence type="ECO:0000256" key="7">
    <source>
        <dbReference type="ARBA" id="ARBA00023150"/>
    </source>
</evidence>
<keyword evidence="11" id="KW-1185">Reference proteome</keyword>
<dbReference type="PANTHER" id="PTHR19136:SF81">
    <property type="entry name" value="MOLYBDENUM COFACTOR GUANYLYLTRANSFERASE"/>
    <property type="match status" value="1"/>
</dbReference>
<dbReference type="Gene3D" id="3.90.550.10">
    <property type="entry name" value="Spore Coat Polysaccharide Biosynthesis Protein SpsA, Chain A"/>
    <property type="match status" value="1"/>
</dbReference>
<evidence type="ECO:0000256" key="1">
    <source>
        <dbReference type="ARBA" id="ARBA00022490"/>
    </source>
</evidence>
<comment type="catalytic activity">
    <reaction evidence="8">
        <text>Mo-molybdopterin + GTP + H(+) = Mo-molybdopterin guanine dinucleotide + diphosphate</text>
        <dbReference type="Rhea" id="RHEA:34243"/>
        <dbReference type="ChEBI" id="CHEBI:15378"/>
        <dbReference type="ChEBI" id="CHEBI:33019"/>
        <dbReference type="ChEBI" id="CHEBI:37565"/>
        <dbReference type="ChEBI" id="CHEBI:71302"/>
        <dbReference type="ChEBI" id="CHEBI:71310"/>
        <dbReference type="EC" id="2.7.7.77"/>
    </reaction>
</comment>
<feature type="binding site" evidence="8">
    <location>
        <begin position="9"/>
        <end position="11"/>
    </location>
    <ligand>
        <name>GTP</name>
        <dbReference type="ChEBI" id="CHEBI:37565"/>
    </ligand>
</feature>
<feature type="binding site" evidence="8">
    <location>
        <position position="22"/>
    </location>
    <ligand>
        <name>GTP</name>
        <dbReference type="ChEBI" id="CHEBI:37565"/>
    </ligand>
</feature>
<organism evidence="10 11">
    <name type="scientific">Haloferax marinum</name>
    <dbReference type="NCBI Taxonomy" id="2666143"/>
    <lineage>
        <taxon>Archaea</taxon>
        <taxon>Methanobacteriati</taxon>
        <taxon>Methanobacteriota</taxon>
        <taxon>Stenosarchaea group</taxon>
        <taxon>Halobacteria</taxon>
        <taxon>Halobacteriales</taxon>
        <taxon>Haloferacaceae</taxon>
        <taxon>Haloferax</taxon>
    </lineage>
</organism>
<dbReference type="GO" id="GO:0005737">
    <property type="term" value="C:cytoplasm"/>
    <property type="evidence" value="ECO:0007669"/>
    <property type="project" value="UniProtKB-SubCell"/>
</dbReference>
<feature type="binding site" evidence="8">
    <location>
        <position position="102"/>
    </location>
    <ligand>
        <name>GTP</name>
        <dbReference type="ChEBI" id="CHEBI:37565"/>
    </ligand>
</feature>
<dbReference type="GO" id="GO:0006777">
    <property type="term" value="P:Mo-molybdopterin cofactor biosynthetic process"/>
    <property type="evidence" value="ECO:0007669"/>
    <property type="project" value="UniProtKB-KW"/>
</dbReference>
<dbReference type="Proteomes" id="UP000443423">
    <property type="component" value="Unassembled WGS sequence"/>
</dbReference>
<dbReference type="RefSeq" id="WP_151109741.1">
    <property type="nucleotide sequence ID" value="NZ_WKJQ01000001.1"/>
</dbReference>
<dbReference type="InterPro" id="IPR025877">
    <property type="entry name" value="MobA-like_NTP_Trfase"/>
</dbReference>
<keyword evidence="2 8" id="KW-0808">Transferase</keyword>
<evidence type="ECO:0000259" key="9">
    <source>
        <dbReference type="Pfam" id="PF12804"/>
    </source>
</evidence>
<comment type="domain">
    <text evidence="8">The N-terminal domain determines nucleotide recognition and specific binding, while the C-terminal domain determines the specific binding to the target protein.</text>
</comment>
<dbReference type="EMBL" id="WKJQ01000001">
    <property type="protein sequence ID" value="MRW95858.1"/>
    <property type="molecule type" value="Genomic_DNA"/>
</dbReference>
<dbReference type="PANTHER" id="PTHR19136">
    <property type="entry name" value="MOLYBDENUM COFACTOR GUANYLYLTRANSFERASE"/>
    <property type="match status" value="1"/>
</dbReference>
<feature type="binding site" evidence="8">
    <location>
        <position position="102"/>
    </location>
    <ligand>
        <name>Mg(2+)</name>
        <dbReference type="ChEBI" id="CHEBI:18420"/>
    </ligand>
</feature>
<keyword evidence="7 8" id="KW-0501">Molybdenum cofactor biosynthesis</keyword>
<evidence type="ECO:0000256" key="3">
    <source>
        <dbReference type="ARBA" id="ARBA00022723"/>
    </source>
</evidence>
<dbReference type="GO" id="GO:0005525">
    <property type="term" value="F:GTP binding"/>
    <property type="evidence" value="ECO:0007669"/>
    <property type="project" value="UniProtKB-UniRule"/>
</dbReference>
<comment type="function">
    <text evidence="8">Transfers a GMP moiety from GTP to Mo-molybdopterin (Mo-MPT) cofactor (Moco or molybdenum cofactor) to form Mo-molybdopterin guanine dinucleotide (Mo-MGD) cofactor.</text>
</comment>
<comment type="similarity">
    <text evidence="8">Belongs to the MobA family.</text>
</comment>
<dbReference type="InterPro" id="IPR029044">
    <property type="entry name" value="Nucleotide-diphossugar_trans"/>
</dbReference>
<gene>
    <name evidence="8" type="primary">mobA</name>
    <name evidence="10" type="ORF">GJR99_04610</name>
</gene>
<dbReference type="CDD" id="cd02503">
    <property type="entry name" value="MobA"/>
    <property type="match status" value="1"/>
</dbReference>
<name>A0A6A8G5H6_9EURY</name>
<dbReference type="EC" id="2.7.7.77" evidence="8"/>
<evidence type="ECO:0000256" key="2">
    <source>
        <dbReference type="ARBA" id="ARBA00022679"/>
    </source>
</evidence>
<comment type="caution">
    <text evidence="10">The sequence shown here is derived from an EMBL/GenBank/DDBJ whole genome shotgun (WGS) entry which is preliminary data.</text>
</comment>
<protein>
    <recommendedName>
        <fullName evidence="8">Probable molybdenum cofactor guanylyltransferase</fullName>
        <shortName evidence="8">MoCo guanylyltransferase</shortName>
        <ecNumber evidence="8">2.7.7.77</ecNumber>
    </recommendedName>
    <alternativeName>
        <fullName evidence="8">GTP:molybdopterin guanylyltransferase</fullName>
    </alternativeName>
    <alternativeName>
        <fullName evidence="8">Mo-MPT guanylyltransferase</fullName>
    </alternativeName>
    <alternativeName>
        <fullName evidence="8">Molybdopterin guanylyltransferase</fullName>
    </alternativeName>
    <alternativeName>
        <fullName evidence="8">Molybdopterin-guanine dinucleotide synthase</fullName>
        <shortName evidence="8">MGD synthase</shortName>
    </alternativeName>
</protein>
<keyword evidence="6 8" id="KW-0342">GTP-binding</keyword>
<dbReference type="GO" id="GO:0046872">
    <property type="term" value="F:metal ion binding"/>
    <property type="evidence" value="ECO:0007669"/>
    <property type="project" value="UniProtKB-KW"/>
</dbReference>
<dbReference type="HAMAP" id="MF_00316">
    <property type="entry name" value="MobA"/>
    <property type="match status" value="1"/>
</dbReference>
<dbReference type="AlphaFoldDB" id="A0A6A8G5H6"/>
<feature type="domain" description="MobA-like NTP transferase" evidence="9">
    <location>
        <begin position="6"/>
        <end position="166"/>
    </location>
</feature>
<feature type="binding site" evidence="8">
    <location>
        <position position="50"/>
    </location>
    <ligand>
        <name>GTP</name>
        <dbReference type="ChEBI" id="CHEBI:37565"/>
    </ligand>
</feature>
<dbReference type="GO" id="GO:0061603">
    <property type="term" value="F:molybdenum cofactor guanylyltransferase activity"/>
    <property type="evidence" value="ECO:0007669"/>
    <property type="project" value="UniProtKB-EC"/>
</dbReference>
<evidence type="ECO:0000256" key="6">
    <source>
        <dbReference type="ARBA" id="ARBA00023134"/>
    </source>
</evidence>